<dbReference type="Pfam" id="PF01532">
    <property type="entry name" value="Glyco_hydro_47"/>
    <property type="match status" value="2"/>
</dbReference>
<feature type="region of interest" description="Disordered" evidence="7">
    <location>
        <begin position="616"/>
        <end position="642"/>
    </location>
</feature>
<feature type="signal peptide" evidence="8">
    <location>
        <begin position="1"/>
        <end position="25"/>
    </location>
</feature>
<feature type="region of interest" description="Disordered" evidence="7">
    <location>
        <begin position="848"/>
        <end position="867"/>
    </location>
</feature>
<dbReference type="PANTHER" id="PTHR11742">
    <property type="entry name" value="MANNOSYL-OLIGOSACCHARIDE ALPHA-1,2-MANNOSIDASE-RELATED"/>
    <property type="match status" value="1"/>
</dbReference>
<evidence type="ECO:0000256" key="6">
    <source>
        <dbReference type="RuleBase" id="RU361193"/>
    </source>
</evidence>
<comment type="pathway">
    <text evidence="2">Protein modification; protein glycosylation.</text>
</comment>
<feature type="region of interest" description="Disordered" evidence="7">
    <location>
        <begin position="501"/>
        <end position="581"/>
    </location>
</feature>
<keyword evidence="10" id="KW-1185">Reference proteome</keyword>
<feature type="compositionally biased region" description="Basic and acidic residues" evidence="7">
    <location>
        <begin position="920"/>
        <end position="936"/>
    </location>
</feature>
<gene>
    <name evidence="9" type="ORF">PT974_04102</name>
</gene>
<dbReference type="Proteomes" id="UP001338125">
    <property type="component" value="Unassembled WGS sequence"/>
</dbReference>
<evidence type="ECO:0000313" key="10">
    <source>
        <dbReference type="Proteomes" id="UP001338125"/>
    </source>
</evidence>
<feature type="chain" id="PRO_5046419713" description="alpha-1,2-Mannosidase" evidence="8">
    <location>
        <begin position="26"/>
        <end position="1113"/>
    </location>
</feature>
<dbReference type="EMBL" id="JAVFKD010000004">
    <property type="protein sequence ID" value="KAK5995685.1"/>
    <property type="molecule type" value="Genomic_DNA"/>
</dbReference>
<keyword evidence="6" id="KW-0326">Glycosidase</keyword>
<dbReference type="SUPFAM" id="SSF48225">
    <property type="entry name" value="Seven-hairpin glycosidases"/>
    <property type="match status" value="1"/>
</dbReference>
<dbReference type="InterPro" id="IPR001382">
    <property type="entry name" value="Glyco_hydro_47"/>
</dbReference>
<feature type="compositionally biased region" description="Polar residues" evidence="7">
    <location>
        <begin position="502"/>
        <end position="515"/>
    </location>
</feature>
<feature type="compositionally biased region" description="Low complexity" evidence="7">
    <location>
        <begin position="44"/>
        <end position="60"/>
    </location>
</feature>
<feature type="region of interest" description="Disordered" evidence="7">
    <location>
        <begin position="36"/>
        <end position="130"/>
    </location>
</feature>
<dbReference type="EC" id="3.2.1.-" evidence="6"/>
<evidence type="ECO:0000256" key="2">
    <source>
        <dbReference type="ARBA" id="ARBA00004922"/>
    </source>
</evidence>
<feature type="region of interest" description="Disordered" evidence="7">
    <location>
        <begin position="875"/>
        <end position="954"/>
    </location>
</feature>
<comment type="cofactor">
    <cofactor evidence="1">
        <name>Ca(2+)</name>
        <dbReference type="ChEBI" id="CHEBI:29108"/>
    </cofactor>
</comment>
<feature type="compositionally biased region" description="Basic and acidic residues" evidence="7">
    <location>
        <begin position="945"/>
        <end position="954"/>
    </location>
</feature>
<dbReference type="InterPro" id="IPR050749">
    <property type="entry name" value="Glycosyl_Hydrolase_47"/>
</dbReference>
<reference evidence="9 10" key="1">
    <citation type="submission" date="2024-01" db="EMBL/GenBank/DDBJ databases">
        <title>Complete genome of Cladobotryum mycophilum ATHUM6906.</title>
        <authorList>
            <person name="Christinaki A.C."/>
            <person name="Myridakis A.I."/>
            <person name="Kouvelis V.N."/>
        </authorList>
    </citation>
    <scope>NUCLEOTIDE SEQUENCE [LARGE SCALE GENOMIC DNA]</scope>
    <source>
        <strain evidence="9 10">ATHUM6906</strain>
    </source>
</reference>
<dbReference type="Gene3D" id="1.50.10.10">
    <property type="match status" value="3"/>
</dbReference>
<evidence type="ECO:0000256" key="1">
    <source>
        <dbReference type="ARBA" id="ARBA00001913"/>
    </source>
</evidence>
<protein>
    <recommendedName>
        <fullName evidence="6">alpha-1,2-Mannosidase</fullName>
        <ecNumber evidence="6">3.2.1.-</ecNumber>
    </recommendedName>
</protein>
<evidence type="ECO:0000256" key="5">
    <source>
        <dbReference type="ARBA" id="ARBA00023157"/>
    </source>
</evidence>
<evidence type="ECO:0000256" key="3">
    <source>
        <dbReference type="ARBA" id="ARBA00007658"/>
    </source>
</evidence>
<organism evidence="9 10">
    <name type="scientific">Cladobotryum mycophilum</name>
    <dbReference type="NCBI Taxonomy" id="491253"/>
    <lineage>
        <taxon>Eukaryota</taxon>
        <taxon>Fungi</taxon>
        <taxon>Dikarya</taxon>
        <taxon>Ascomycota</taxon>
        <taxon>Pezizomycotina</taxon>
        <taxon>Sordariomycetes</taxon>
        <taxon>Hypocreomycetidae</taxon>
        <taxon>Hypocreales</taxon>
        <taxon>Hypocreaceae</taxon>
        <taxon>Cladobotryum</taxon>
    </lineage>
</organism>
<comment type="similarity">
    <text evidence="3 6">Belongs to the glycosyl hydrolase 47 family.</text>
</comment>
<evidence type="ECO:0000256" key="8">
    <source>
        <dbReference type="SAM" id="SignalP"/>
    </source>
</evidence>
<dbReference type="InterPro" id="IPR036026">
    <property type="entry name" value="Seven-hairpin_glycosidases"/>
</dbReference>
<comment type="caution">
    <text evidence="9">The sequence shown here is derived from an EMBL/GenBank/DDBJ whole genome shotgun (WGS) entry which is preliminary data.</text>
</comment>
<evidence type="ECO:0000256" key="4">
    <source>
        <dbReference type="ARBA" id="ARBA00022801"/>
    </source>
</evidence>
<evidence type="ECO:0000313" key="9">
    <source>
        <dbReference type="EMBL" id="KAK5995685.1"/>
    </source>
</evidence>
<keyword evidence="5" id="KW-1015">Disulfide bond</keyword>
<keyword evidence="8" id="KW-0732">Signal</keyword>
<dbReference type="InterPro" id="IPR012341">
    <property type="entry name" value="6hp_glycosidase-like_sf"/>
</dbReference>
<keyword evidence="4 6" id="KW-0378">Hydrolase</keyword>
<dbReference type="PANTHER" id="PTHR11742:SF103">
    <property type="entry name" value="ENDOPLASMIC RETICULUM MANNOSIDASE MNL2-RELATED"/>
    <property type="match status" value="1"/>
</dbReference>
<evidence type="ECO:0000256" key="7">
    <source>
        <dbReference type="SAM" id="MobiDB-lite"/>
    </source>
</evidence>
<sequence>MFRRRRMFAVLAVIIIYMLYHVAHNTWDDPSKYKPVANLHPHSDPQAAPQAGSQAAAPPSTDKGPLHQDHEVAKSNKDESEKSIEKVQDTKDAGPAEHKAKKTQNEDSDWTLADIYPKNPPKASIETPPRDNVVPKVHWKPMTEFFPVPAKSVKWISPYSPLKILRIQHQFGTETLADKTKRVERQIRVTKEIERAWAGYKKHAWMHDELSPVSGKFRDPFCGWAATLIDSLDTIWIAGLRDEFEQVVKAVKDIDFTTTQCNSIPVFETTIRYLGGILGALDVSGGPGGNFPFLLDKAVELADVLMGAFDTPNRMPILYYQWKPEYASQPHRAGTVSIAELGTLSLEFSRLAQITNKNKYYDAIDRITDALVEMQKSGTALPGLFPETVDASGCNRTAIDQESPLSKAAQMQLKSDELSKKPNGYVIDKIRDEKSENKGQAPHPDQDQSSGFVVGKIQQDIEGIGATPDLLRKARARALLDFPPRLASNGKEDGGFIVGKIQSENEGSDGNNPHQPASKEKGGFVVGKIRPETEENDGSSARLPTSKEKEGGFVVGKIRPENEGGDGNGARQPASNGKQDGFVVGKIQPEKQDGNSQIGQADARRKVGEFIVGKIQPESPDNADQPRQPASNQPPKKSDGFVVGKLQTEEVSGSNAAGIRRRDEIPVKDESPKANQVYHIAGGQDSAYEYFPKAFVLLGGFEVKYEKLWKDAVKGINEWLLYRPMIKDDRDILFPARVTTRGDPKKDLTATFEITHLSCFLGGMYAMGGKIFGQKKDIEIAKKLTDGCVWAYETTASGIMPESAEIVPCPTLEKCEFNETLWWEKLDPSGKWREKRVAEWEEETAKRGLERLKQQQETAANSDGIDQVKDNAAESLRQAAKGSSGNVKSHRKRAAVPAQGDKKDATGGDPNVGSELPQALKDRIGWKTEEKEEKKGKAPAPKSGSQRDDDQLEKKPAVLNSVLEANRLPPLPPKAPGQAAFPPKPLSHEEFVKGKIEKFKLPPGFTSINNPSYLLRPEAIESVFYLYRITGDPIWMEKGWRMFEATIRATRTEIANSAIDNVMKDEPELKDEMESFWLAETLKYYYLLFADPETISLDDFVFNTEAHPLRRPR</sequence>
<accession>A0ABR0SV92</accession>
<proteinExistence type="inferred from homology"/>
<dbReference type="PRINTS" id="PR00747">
    <property type="entry name" value="GLYHDRLASE47"/>
</dbReference>
<feature type="compositionally biased region" description="Basic and acidic residues" evidence="7">
    <location>
        <begin position="64"/>
        <end position="98"/>
    </location>
</feature>
<name>A0ABR0SV92_9HYPO</name>